<feature type="region of interest" description="Disordered" evidence="9">
    <location>
        <begin position="478"/>
        <end position="536"/>
    </location>
</feature>
<dbReference type="PROSITE" id="PS01351">
    <property type="entry name" value="MAPK"/>
    <property type="match status" value="1"/>
</dbReference>
<evidence type="ECO:0000256" key="1">
    <source>
        <dbReference type="ARBA" id="ARBA00012411"/>
    </source>
</evidence>
<organism evidence="11 12">
    <name type="scientific">Hebeloma cylindrosporum</name>
    <dbReference type="NCBI Taxonomy" id="76867"/>
    <lineage>
        <taxon>Eukaryota</taxon>
        <taxon>Fungi</taxon>
        <taxon>Dikarya</taxon>
        <taxon>Basidiomycota</taxon>
        <taxon>Agaricomycotina</taxon>
        <taxon>Agaricomycetes</taxon>
        <taxon>Agaricomycetidae</taxon>
        <taxon>Agaricales</taxon>
        <taxon>Agaricineae</taxon>
        <taxon>Hymenogastraceae</taxon>
        <taxon>Hebeloma</taxon>
    </lineage>
</organism>
<comment type="catalytic activity">
    <reaction evidence="8">
        <text>L-threonyl-[protein] + ATP = O-phospho-L-threonyl-[protein] + ADP + H(+)</text>
        <dbReference type="Rhea" id="RHEA:46608"/>
        <dbReference type="Rhea" id="RHEA-COMP:11060"/>
        <dbReference type="Rhea" id="RHEA-COMP:11605"/>
        <dbReference type="ChEBI" id="CHEBI:15378"/>
        <dbReference type="ChEBI" id="CHEBI:30013"/>
        <dbReference type="ChEBI" id="CHEBI:30616"/>
        <dbReference type="ChEBI" id="CHEBI:61977"/>
        <dbReference type="ChEBI" id="CHEBI:456216"/>
        <dbReference type="EC" id="2.7.11.24"/>
    </reaction>
</comment>
<dbReference type="InterPro" id="IPR000719">
    <property type="entry name" value="Prot_kinase_dom"/>
</dbReference>
<dbReference type="InterPro" id="IPR011009">
    <property type="entry name" value="Kinase-like_dom_sf"/>
</dbReference>
<evidence type="ECO:0000256" key="4">
    <source>
        <dbReference type="ARBA" id="ARBA00022741"/>
    </source>
</evidence>
<dbReference type="Proteomes" id="UP000053424">
    <property type="component" value="Unassembled WGS sequence"/>
</dbReference>
<evidence type="ECO:0000256" key="2">
    <source>
        <dbReference type="ARBA" id="ARBA00022527"/>
    </source>
</evidence>
<comment type="cofactor">
    <cofactor evidence="8">
        <name>Mg(2+)</name>
        <dbReference type="ChEBI" id="CHEBI:18420"/>
    </cofactor>
</comment>
<dbReference type="Pfam" id="PF00069">
    <property type="entry name" value="Pkinase"/>
    <property type="match status" value="1"/>
</dbReference>
<dbReference type="PROSITE" id="PS00108">
    <property type="entry name" value="PROTEIN_KINASE_ST"/>
    <property type="match status" value="1"/>
</dbReference>
<comment type="activity regulation">
    <text evidence="8">Activated by threonine and tyrosine phosphorylation.</text>
</comment>
<reference evidence="12" key="2">
    <citation type="submission" date="2015-01" db="EMBL/GenBank/DDBJ databases">
        <title>Evolutionary Origins and Diversification of the Mycorrhizal Mutualists.</title>
        <authorList>
            <consortium name="DOE Joint Genome Institute"/>
            <consortium name="Mycorrhizal Genomics Consortium"/>
            <person name="Kohler A."/>
            <person name="Kuo A."/>
            <person name="Nagy L.G."/>
            <person name="Floudas D."/>
            <person name="Copeland A."/>
            <person name="Barry K.W."/>
            <person name="Cichocki N."/>
            <person name="Veneault-Fourrey C."/>
            <person name="LaButti K."/>
            <person name="Lindquist E.A."/>
            <person name="Lipzen A."/>
            <person name="Lundell T."/>
            <person name="Morin E."/>
            <person name="Murat C."/>
            <person name="Riley R."/>
            <person name="Ohm R."/>
            <person name="Sun H."/>
            <person name="Tunlid A."/>
            <person name="Henrissat B."/>
            <person name="Grigoriev I.V."/>
            <person name="Hibbett D.S."/>
            <person name="Martin F."/>
        </authorList>
    </citation>
    <scope>NUCLEOTIDE SEQUENCE [LARGE SCALE GENOMIC DNA]</scope>
    <source>
        <strain evidence="12">h7</strain>
    </source>
</reference>
<dbReference type="GO" id="GO:0005524">
    <property type="term" value="F:ATP binding"/>
    <property type="evidence" value="ECO:0007669"/>
    <property type="project" value="UniProtKB-UniRule"/>
</dbReference>
<proteinExistence type="inferred from homology"/>
<evidence type="ECO:0000259" key="10">
    <source>
        <dbReference type="PROSITE" id="PS50011"/>
    </source>
</evidence>
<feature type="compositionally biased region" description="Pro residues" evidence="9">
    <location>
        <begin position="448"/>
        <end position="462"/>
    </location>
</feature>
<keyword evidence="12" id="KW-1185">Reference proteome</keyword>
<evidence type="ECO:0000256" key="3">
    <source>
        <dbReference type="ARBA" id="ARBA00022679"/>
    </source>
</evidence>
<feature type="compositionally biased region" description="Low complexity" evidence="9">
    <location>
        <begin position="436"/>
        <end position="447"/>
    </location>
</feature>
<feature type="compositionally biased region" description="Basic residues" evidence="9">
    <location>
        <begin position="1"/>
        <end position="20"/>
    </location>
</feature>
<protein>
    <recommendedName>
        <fullName evidence="1 8">Mitogen-activated protein kinase</fullName>
        <ecNumber evidence="1 8">2.7.11.24</ecNumber>
    </recommendedName>
</protein>
<dbReference type="InterPro" id="IPR017441">
    <property type="entry name" value="Protein_kinase_ATP_BS"/>
</dbReference>
<feature type="region of interest" description="Disordered" evidence="9">
    <location>
        <begin position="650"/>
        <end position="705"/>
    </location>
</feature>
<dbReference type="SMART" id="SM00220">
    <property type="entry name" value="S_TKc"/>
    <property type="match status" value="1"/>
</dbReference>
<dbReference type="OrthoDB" id="192887at2759"/>
<dbReference type="InterPro" id="IPR050117">
    <property type="entry name" value="MAPK"/>
</dbReference>
<evidence type="ECO:0000313" key="12">
    <source>
        <dbReference type="Proteomes" id="UP000053424"/>
    </source>
</evidence>
<reference evidence="11 12" key="1">
    <citation type="submission" date="2014-04" db="EMBL/GenBank/DDBJ databases">
        <authorList>
            <consortium name="DOE Joint Genome Institute"/>
            <person name="Kuo A."/>
            <person name="Gay G."/>
            <person name="Dore J."/>
            <person name="Kohler A."/>
            <person name="Nagy L.G."/>
            <person name="Floudas D."/>
            <person name="Copeland A."/>
            <person name="Barry K.W."/>
            <person name="Cichocki N."/>
            <person name="Veneault-Fourrey C."/>
            <person name="LaButti K."/>
            <person name="Lindquist E.A."/>
            <person name="Lipzen A."/>
            <person name="Lundell T."/>
            <person name="Morin E."/>
            <person name="Murat C."/>
            <person name="Sun H."/>
            <person name="Tunlid A."/>
            <person name="Henrissat B."/>
            <person name="Grigoriev I.V."/>
            <person name="Hibbett D.S."/>
            <person name="Martin F."/>
            <person name="Nordberg H.P."/>
            <person name="Cantor M.N."/>
            <person name="Hua S.X."/>
        </authorList>
    </citation>
    <scope>NUCLEOTIDE SEQUENCE [LARGE SCALE GENOMIC DNA]</scope>
    <source>
        <strain evidence="12">h7</strain>
    </source>
</reference>
<keyword evidence="6 7" id="KW-0067">ATP-binding</keyword>
<dbReference type="InterPro" id="IPR003527">
    <property type="entry name" value="MAP_kinase_CS"/>
</dbReference>
<evidence type="ECO:0000256" key="7">
    <source>
        <dbReference type="PROSITE-ProRule" id="PRU10141"/>
    </source>
</evidence>
<feature type="compositionally biased region" description="Low complexity" evidence="9">
    <location>
        <begin position="31"/>
        <end position="41"/>
    </location>
</feature>
<evidence type="ECO:0000256" key="8">
    <source>
        <dbReference type="RuleBase" id="RU361165"/>
    </source>
</evidence>
<feature type="domain" description="Protein kinase" evidence="10">
    <location>
        <begin position="85"/>
        <end position="373"/>
    </location>
</feature>
<keyword evidence="5 8" id="KW-0418">Kinase</keyword>
<dbReference type="CDD" id="cd07834">
    <property type="entry name" value="STKc_MAPK"/>
    <property type="match status" value="1"/>
</dbReference>
<comment type="similarity">
    <text evidence="8">Belongs to the protein kinase superfamily. Ser/Thr protein kinase family. MAP kinase subfamily.</text>
</comment>
<accession>A0A0C2Y4Y6</accession>
<dbReference type="GO" id="GO:0004707">
    <property type="term" value="F:MAP kinase activity"/>
    <property type="evidence" value="ECO:0007669"/>
    <property type="project" value="UniProtKB-EC"/>
</dbReference>
<feature type="region of interest" description="Disordered" evidence="9">
    <location>
        <begin position="436"/>
        <end position="462"/>
    </location>
</feature>
<dbReference type="Gene3D" id="1.10.510.10">
    <property type="entry name" value="Transferase(Phosphotransferase) domain 1"/>
    <property type="match status" value="1"/>
</dbReference>
<feature type="compositionally biased region" description="Low complexity" evidence="9">
    <location>
        <begin position="693"/>
        <end position="705"/>
    </location>
</feature>
<name>A0A0C2Y4Y6_HEBCY</name>
<keyword evidence="4 7" id="KW-0547">Nucleotide-binding</keyword>
<feature type="binding site" evidence="7">
    <location>
        <position position="114"/>
    </location>
    <ligand>
        <name>ATP</name>
        <dbReference type="ChEBI" id="CHEBI:30616"/>
    </ligand>
</feature>
<dbReference type="PROSITE" id="PS50011">
    <property type="entry name" value="PROTEIN_KINASE_DOM"/>
    <property type="match status" value="1"/>
</dbReference>
<dbReference type="Gene3D" id="3.30.200.20">
    <property type="entry name" value="Phosphorylase Kinase, domain 1"/>
    <property type="match status" value="1"/>
</dbReference>
<dbReference type="PANTHER" id="PTHR24055">
    <property type="entry name" value="MITOGEN-ACTIVATED PROTEIN KINASE"/>
    <property type="match status" value="1"/>
</dbReference>
<sequence>MSRPAKSPRRSPPRASRSRRHDPELKEDGDVSPSPVASPASWNVDRGRSRVKRPSNPFSEESLRRRGYHSIVSSFQKVFHLERRWKLVRELGSGAYGVVISAADEISGETVAIKLVTRVFEKIQFAKRALREITLLRHFSHHGNITGLIDVDAISPDFSEIYIFMEVPDLHQIIRSGQVLTNEHVQYFTYQILRGMKFIHSAGVIHRDLKPGNLLVNADCELKICDFGLSRGYDTAPDENASHLTEYVATRWYRAPEIMLAYRKYDTAIDVWSIGCILAELLIGAPLFKGKDYVDQLNKIFAVLGTPDANVIRKIGSPKAQAYVRSLPIKRVVPFRKVIPKGDAQALDLLAHMLCFDPSKRISVPGALEHAWLAAYHDPIDEPDCPYKFEKWREIEELETMEDFREALWNEIEAYRREVRGLDHLELSALPPLSVSPSSMSPLQPEVVPQPPFPPPSHPPPAAPITPAIKFEEDVFRRSPSQSYAKPTEEPTANISEGMEESATEKRKEAEDVLPEFMPSISPETYRRSVTTPTDPVVTYARRSSIMQPSRQGSTYNSPLPGSYVPAFVDGASGLTDSNKLGQSSTIAFPTQGYVVPARSRTGSTTGGEITRKLLRTLSTVSIHESVEGLAGGLAGIAPIGKYITEVNTEADAPPSEVPRDFGITSESEDGTEDSGSKAKSDNPHGSSPPAPAAKKPGAGRFVVG</sequence>
<dbReference type="EMBL" id="KN831773">
    <property type="protein sequence ID" value="KIM44938.1"/>
    <property type="molecule type" value="Genomic_DNA"/>
</dbReference>
<gene>
    <name evidence="11" type="ORF">M413DRAFT_442913</name>
</gene>
<dbReference type="FunFam" id="1.10.510.10:FF:000013">
    <property type="entry name" value="Mitogen-activated protein kinase"/>
    <property type="match status" value="1"/>
</dbReference>
<dbReference type="SUPFAM" id="SSF56112">
    <property type="entry name" value="Protein kinase-like (PK-like)"/>
    <property type="match status" value="1"/>
</dbReference>
<dbReference type="HOGENOM" id="CLU_000288_89_1_1"/>
<feature type="region of interest" description="Disordered" evidence="9">
    <location>
        <begin position="1"/>
        <end position="60"/>
    </location>
</feature>
<keyword evidence="3 8" id="KW-0808">Transferase</keyword>
<keyword evidence="2 8" id="KW-0723">Serine/threonine-protein kinase</keyword>
<evidence type="ECO:0000313" key="11">
    <source>
        <dbReference type="EMBL" id="KIM44938.1"/>
    </source>
</evidence>
<dbReference type="STRING" id="686832.A0A0C2Y4Y6"/>
<keyword evidence="8" id="KW-0460">Magnesium</keyword>
<dbReference type="PROSITE" id="PS00107">
    <property type="entry name" value="PROTEIN_KINASE_ATP"/>
    <property type="match status" value="1"/>
</dbReference>
<evidence type="ECO:0000256" key="9">
    <source>
        <dbReference type="SAM" id="MobiDB-lite"/>
    </source>
</evidence>
<dbReference type="InterPro" id="IPR008271">
    <property type="entry name" value="Ser/Thr_kinase_AS"/>
</dbReference>
<feature type="compositionally biased region" description="Polar residues" evidence="9">
    <location>
        <begin position="479"/>
        <end position="495"/>
    </location>
</feature>
<dbReference type="AlphaFoldDB" id="A0A0C2Y4Y6"/>
<dbReference type="EC" id="2.7.11.24" evidence="1 8"/>
<evidence type="ECO:0000256" key="5">
    <source>
        <dbReference type="ARBA" id="ARBA00022777"/>
    </source>
</evidence>
<evidence type="ECO:0000256" key="6">
    <source>
        <dbReference type="ARBA" id="ARBA00022840"/>
    </source>
</evidence>